<sequence length="61" mass="6900">MLFGVQENFIAQLLKGSYNKGLNLELKREDFNFGVSAVVHTRPVYAKNTENLIVVCNPFVL</sequence>
<organism evidence="1 2">
    <name type="scientific">Sorghum bicolor</name>
    <name type="common">Sorghum</name>
    <name type="synonym">Sorghum vulgare</name>
    <dbReference type="NCBI Taxonomy" id="4558"/>
    <lineage>
        <taxon>Eukaryota</taxon>
        <taxon>Viridiplantae</taxon>
        <taxon>Streptophyta</taxon>
        <taxon>Embryophyta</taxon>
        <taxon>Tracheophyta</taxon>
        <taxon>Spermatophyta</taxon>
        <taxon>Magnoliopsida</taxon>
        <taxon>Liliopsida</taxon>
        <taxon>Poales</taxon>
        <taxon>Poaceae</taxon>
        <taxon>PACMAD clade</taxon>
        <taxon>Panicoideae</taxon>
        <taxon>Andropogonodae</taxon>
        <taxon>Andropogoneae</taxon>
        <taxon>Sorghinae</taxon>
        <taxon>Sorghum</taxon>
    </lineage>
</organism>
<name>A0A921ULP3_SORBI</name>
<protein>
    <submittedName>
        <fullName evidence="1">Uncharacterized protein</fullName>
    </submittedName>
</protein>
<accession>A0A921ULP3</accession>
<dbReference type="Proteomes" id="UP000807115">
    <property type="component" value="Chromosome 3"/>
</dbReference>
<evidence type="ECO:0000313" key="2">
    <source>
        <dbReference type="Proteomes" id="UP000807115"/>
    </source>
</evidence>
<proteinExistence type="predicted"/>
<evidence type="ECO:0000313" key="1">
    <source>
        <dbReference type="EMBL" id="KAG0536743.1"/>
    </source>
</evidence>
<reference evidence="1" key="1">
    <citation type="journal article" date="2019" name="BMC Genomics">
        <title>A new reference genome for Sorghum bicolor reveals high levels of sequence similarity between sweet and grain genotypes: implications for the genetics of sugar metabolism.</title>
        <authorList>
            <person name="Cooper E.A."/>
            <person name="Brenton Z.W."/>
            <person name="Flinn B.S."/>
            <person name="Jenkins J."/>
            <person name="Shu S."/>
            <person name="Flowers D."/>
            <person name="Luo F."/>
            <person name="Wang Y."/>
            <person name="Xia P."/>
            <person name="Barry K."/>
            <person name="Daum C."/>
            <person name="Lipzen A."/>
            <person name="Yoshinaga Y."/>
            <person name="Schmutz J."/>
            <person name="Saski C."/>
            <person name="Vermerris W."/>
            <person name="Kresovich S."/>
        </authorList>
    </citation>
    <scope>NUCLEOTIDE SEQUENCE</scope>
</reference>
<dbReference type="AlphaFoldDB" id="A0A921ULP3"/>
<gene>
    <name evidence="1" type="ORF">BDA96_03G090000</name>
</gene>
<reference evidence="1" key="2">
    <citation type="submission" date="2020-10" db="EMBL/GenBank/DDBJ databases">
        <authorList>
            <person name="Cooper E.A."/>
            <person name="Brenton Z.W."/>
            <person name="Flinn B.S."/>
            <person name="Jenkins J."/>
            <person name="Shu S."/>
            <person name="Flowers D."/>
            <person name="Luo F."/>
            <person name="Wang Y."/>
            <person name="Xia P."/>
            <person name="Barry K."/>
            <person name="Daum C."/>
            <person name="Lipzen A."/>
            <person name="Yoshinaga Y."/>
            <person name="Schmutz J."/>
            <person name="Saski C."/>
            <person name="Vermerris W."/>
            <person name="Kresovich S."/>
        </authorList>
    </citation>
    <scope>NUCLEOTIDE SEQUENCE</scope>
</reference>
<dbReference type="EMBL" id="CM027682">
    <property type="protein sequence ID" value="KAG0536743.1"/>
    <property type="molecule type" value="Genomic_DNA"/>
</dbReference>
<comment type="caution">
    <text evidence="1">The sequence shown here is derived from an EMBL/GenBank/DDBJ whole genome shotgun (WGS) entry which is preliminary data.</text>
</comment>